<accession>A0A9C7LBI6</accession>
<protein>
    <submittedName>
        <fullName evidence="2">Protein YiiM</fullName>
    </submittedName>
</protein>
<dbReference type="Proteomes" id="UP000789845">
    <property type="component" value="Unassembled WGS sequence"/>
</dbReference>
<dbReference type="GO" id="GO:0030170">
    <property type="term" value="F:pyridoxal phosphate binding"/>
    <property type="evidence" value="ECO:0007669"/>
    <property type="project" value="InterPro"/>
</dbReference>
<dbReference type="GO" id="GO:0003824">
    <property type="term" value="F:catalytic activity"/>
    <property type="evidence" value="ECO:0007669"/>
    <property type="project" value="InterPro"/>
</dbReference>
<name>A0A9C7LBI6_9BACI</name>
<sequence length="213" mass="23982">MEIHKLAIGGIQTFNWNNTNTNSAIGKQEVNEAFLTVNGFDGDTVAATEFHGGPDRAVCLYPLEHYSVWEAEFGVKIKTPGFGENISLFGMTEEEVYIGDTFQFGEAVIQITQGRIPCSKISKFNQIDGLLKRVVETGFTGYFFRVLQEGKVERNSELKLLTKSEHAISVLYANQIYFHDRSNKQAIEKILKVDELATVWRKLLIELLAKGNK</sequence>
<dbReference type="SUPFAM" id="SSF50800">
    <property type="entry name" value="PK beta-barrel domain-like"/>
    <property type="match status" value="1"/>
</dbReference>
<dbReference type="InterPro" id="IPR005163">
    <property type="entry name" value="Tri_helical_YiiM-like"/>
</dbReference>
<evidence type="ECO:0000259" key="1">
    <source>
        <dbReference type="PROSITE" id="PS51340"/>
    </source>
</evidence>
<dbReference type="Gene3D" id="2.40.33.20">
    <property type="entry name" value="PK beta-barrel domain-like"/>
    <property type="match status" value="1"/>
</dbReference>
<dbReference type="Pfam" id="PF03475">
    <property type="entry name" value="YiiM_3-alpha"/>
    <property type="match status" value="1"/>
</dbReference>
<dbReference type="EMBL" id="CAKJTG010000030">
    <property type="protein sequence ID" value="CAG9610186.1"/>
    <property type="molecule type" value="Genomic_DNA"/>
</dbReference>
<evidence type="ECO:0000313" key="2">
    <source>
        <dbReference type="EMBL" id="CAG9610186.1"/>
    </source>
</evidence>
<dbReference type="PROSITE" id="PS51340">
    <property type="entry name" value="MOSC"/>
    <property type="match status" value="1"/>
</dbReference>
<feature type="domain" description="MOSC" evidence="1">
    <location>
        <begin position="27"/>
        <end position="161"/>
    </location>
</feature>
<proteinExistence type="predicted"/>
<dbReference type="GO" id="GO:0030151">
    <property type="term" value="F:molybdenum ion binding"/>
    <property type="evidence" value="ECO:0007669"/>
    <property type="project" value="InterPro"/>
</dbReference>
<dbReference type="Pfam" id="PF03473">
    <property type="entry name" value="MOSC"/>
    <property type="match status" value="1"/>
</dbReference>
<dbReference type="InterPro" id="IPR011037">
    <property type="entry name" value="Pyrv_Knase-like_insert_dom_sf"/>
</dbReference>
<organism evidence="2 3">
    <name type="scientific">Pseudoneobacillus rhizosphaerae</name>
    <dbReference type="NCBI Taxonomy" id="2880968"/>
    <lineage>
        <taxon>Bacteria</taxon>
        <taxon>Bacillati</taxon>
        <taxon>Bacillota</taxon>
        <taxon>Bacilli</taxon>
        <taxon>Bacillales</taxon>
        <taxon>Bacillaceae</taxon>
        <taxon>Pseudoneobacillus</taxon>
    </lineage>
</organism>
<dbReference type="AlphaFoldDB" id="A0A9C7LBI6"/>
<dbReference type="InterPro" id="IPR005302">
    <property type="entry name" value="MoCF_Sase_C"/>
</dbReference>
<dbReference type="PANTHER" id="PTHR30212">
    <property type="entry name" value="PROTEIN YIIM"/>
    <property type="match status" value="1"/>
</dbReference>
<keyword evidence="3" id="KW-1185">Reference proteome</keyword>
<comment type="caution">
    <text evidence="2">The sequence shown here is derived from an EMBL/GenBank/DDBJ whole genome shotgun (WGS) entry which is preliminary data.</text>
</comment>
<dbReference type="InterPro" id="IPR052353">
    <property type="entry name" value="Benzoxazolinone_Detox_Enz"/>
</dbReference>
<evidence type="ECO:0000313" key="3">
    <source>
        <dbReference type="Proteomes" id="UP000789845"/>
    </source>
</evidence>
<gene>
    <name evidence="2" type="primary">yiiM</name>
    <name evidence="2" type="ORF">NEOCIP111885_03932</name>
</gene>
<reference evidence="2" key="1">
    <citation type="submission" date="2021-10" db="EMBL/GenBank/DDBJ databases">
        <authorList>
            <person name="Criscuolo A."/>
        </authorList>
    </citation>
    <scope>NUCLEOTIDE SEQUENCE</scope>
    <source>
        <strain evidence="2">CIP111885</strain>
    </source>
</reference>
<dbReference type="PANTHER" id="PTHR30212:SF2">
    <property type="entry name" value="PROTEIN YIIM"/>
    <property type="match status" value="1"/>
</dbReference>